<protein>
    <submittedName>
        <fullName evidence="1">Glycosyltransferase involved in cell wall biosynthesis</fullName>
    </submittedName>
</protein>
<reference evidence="1" key="1">
    <citation type="submission" date="2024-06" db="EMBL/GenBank/DDBJ databases">
        <title>Genomic Encyclopedia of Type Strains, Phase IV (KMG-IV): sequencing the most valuable type-strain genomes for metagenomic binning, comparative biology and taxonomic classification.</title>
        <authorList>
            <person name="Goeker M."/>
        </authorList>
    </citation>
    <scope>NUCLEOTIDE SEQUENCE</scope>
    <source>
        <strain evidence="1">SJCon</strain>
    </source>
</reference>
<keyword evidence="2" id="KW-1185">Reference proteome</keyword>
<evidence type="ECO:0000313" key="2">
    <source>
        <dbReference type="Proteomes" id="UP001549207"/>
    </source>
</evidence>
<comment type="caution">
    <text evidence="1">The sequence shown here is derived from an EMBL/GenBank/DDBJ whole genome shotgun (WGS) entry which is preliminary data.</text>
</comment>
<proteinExistence type="predicted"/>
<evidence type="ECO:0000313" key="1">
    <source>
        <dbReference type="EMBL" id="MET3772746.1"/>
    </source>
</evidence>
<name>A0ACC6TG84_9MICC</name>
<organism evidence="1 2">
    <name type="scientific">Arthrobacter nitrophenolicus</name>
    <dbReference type="NCBI Taxonomy" id="683150"/>
    <lineage>
        <taxon>Bacteria</taxon>
        <taxon>Bacillati</taxon>
        <taxon>Actinomycetota</taxon>
        <taxon>Actinomycetes</taxon>
        <taxon>Micrococcales</taxon>
        <taxon>Micrococcaceae</taxon>
        <taxon>Arthrobacter</taxon>
    </lineage>
</organism>
<dbReference type="EMBL" id="JBEPNJ010000008">
    <property type="protein sequence ID" value="MET3772746.1"/>
    <property type="molecule type" value="Genomic_DNA"/>
</dbReference>
<sequence>MGHSTADVTAVVPARNAEHLLPRCLEALRQSGVAEIIVVDGLSTDRTVEIARAAGARVVSDEGRGLPWARTLGVRSSNTPWVLLVDADVVFGPEGVADLLDELVEDGYDALQAGLESVAGPGYWGQALAHHHRTGRSRNWFGLVATIVDRELMMGVGFDDSFKSGEDIELRWRMRQSGLRTGVSRKVFVEHRFAADDFDFALDQFLMDGTGLGKMIRKHGWRGARLALLPAAAAVRGSALSLASGQPRWLRYYAAFCWYNYAGLVKGFAS</sequence>
<dbReference type="Proteomes" id="UP001549207">
    <property type="component" value="Unassembled WGS sequence"/>
</dbReference>
<gene>
    <name evidence="1" type="ORF">ABIC98_002401</name>
</gene>
<accession>A0ACC6TG84</accession>